<dbReference type="EMBL" id="CP034413">
    <property type="protein sequence ID" value="QCI59040.1"/>
    <property type="molecule type" value="Genomic_DNA"/>
</dbReference>
<dbReference type="InterPro" id="IPR036390">
    <property type="entry name" value="WH_DNA-bd_sf"/>
</dbReference>
<evidence type="ECO:0000313" key="6">
    <source>
        <dbReference type="Proteomes" id="UP000298642"/>
    </source>
</evidence>
<feature type="domain" description="HTH marR-type" evidence="4">
    <location>
        <begin position="5"/>
        <end position="138"/>
    </location>
</feature>
<dbReference type="GO" id="GO:0003677">
    <property type="term" value="F:DNA binding"/>
    <property type="evidence" value="ECO:0007669"/>
    <property type="project" value="UniProtKB-KW"/>
</dbReference>
<dbReference type="PANTHER" id="PTHR42756:SF1">
    <property type="entry name" value="TRANSCRIPTIONAL REPRESSOR OF EMRAB OPERON"/>
    <property type="match status" value="1"/>
</dbReference>
<reference evidence="6" key="1">
    <citation type="submission" date="2018-12" db="EMBL/GenBank/DDBJ databases">
        <title>Dusodibacter welbiota gen. nov., sp. nov., isolated from human faeces and emended description of the Oscillibacter genus.</title>
        <authorList>
            <person name="Le Roy T."/>
            <person name="Van der Smissen P."/>
            <person name="Delzenne N."/>
            <person name="Muccioli G."/>
            <person name="Collet J.F."/>
            <person name="Cani P.D."/>
        </authorList>
    </citation>
    <scope>NUCLEOTIDE SEQUENCE [LARGE SCALE GENOMIC DNA]</scope>
    <source>
        <strain evidence="6">J115</strain>
    </source>
</reference>
<gene>
    <name evidence="5" type="ORF">EIO64_07255</name>
</gene>
<keyword evidence="1" id="KW-0805">Transcription regulation</keyword>
<dbReference type="InterPro" id="IPR023187">
    <property type="entry name" value="Tscrpt_reg_MarR-type_CS"/>
</dbReference>
<dbReference type="Proteomes" id="UP000298642">
    <property type="component" value="Chromosome"/>
</dbReference>
<dbReference type="InterPro" id="IPR036388">
    <property type="entry name" value="WH-like_DNA-bd_sf"/>
</dbReference>
<name>A0A4D7AU56_9FIRM</name>
<keyword evidence="2" id="KW-0238">DNA-binding</keyword>
<dbReference type="PANTHER" id="PTHR42756">
    <property type="entry name" value="TRANSCRIPTIONAL REGULATOR, MARR"/>
    <property type="match status" value="1"/>
</dbReference>
<evidence type="ECO:0000256" key="2">
    <source>
        <dbReference type="ARBA" id="ARBA00023125"/>
    </source>
</evidence>
<keyword evidence="6" id="KW-1185">Reference proteome</keyword>
<dbReference type="PRINTS" id="PR00598">
    <property type="entry name" value="HTHMARR"/>
</dbReference>
<evidence type="ECO:0000256" key="3">
    <source>
        <dbReference type="ARBA" id="ARBA00023163"/>
    </source>
</evidence>
<dbReference type="Pfam" id="PF12802">
    <property type="entry name" value="MarR_2"/>
    <property type="match status" value="1"/>
</dbReference>
<dbReference type="GeneID" id="89523454"/>
<dbReference type="AlphaFoldDB" id="A0A4D7AU56"/>
<organism evidence="5 6">
    <name type="scientific">Dysosmobacter welbionis</name>
    <dbReference type="NCBI Taxonomy" id="2093857"/>
    <lineage>
        <taxon>Bacteria</taxon>
        <taxon>Bacillati</taxon>
        <taxon>Bacillota</taxon>
        <taxon>Clostridia</taxon>
        <taxon>Eubacteriales</taxon>
        <taxon>Oscillospiraceae</taxon>
        <taxon>Dysosmobacter</taxon>
    </lineage>
</organism>
<dbReference type="InterPro" id="IPR000835">
    <property type="entry name" value="HTH_MarR-typ"/>
</dbReference>
<dbReference type="RefSeq" id="WP_119311650.1">
    <property type="nucleotide sequence ID" value="NZ_CP034413.3"/>
</dbReference>
<sequence>MAVSSTQLLRVIQQFRRYYDRHFSELLSRTGLSMREIHVVLFLANHPAHDTARDVTELRGLAKSQVSAAVDLLAARELLRRQPDKADRRVIHLALTDAGAALAREGQKLQSTCLDALFAGLTQSEAERFQELLEKVLTSAEVRLKEGGNT</sequence>
<dbReference type="GO" id="GO:0003700">
    <property type="term" value="F:DNA-binding transcription factor activity"/>
    <property type="evidence" value="ECO:0007669"/>
    <property type="project" value="InterPro"/>
</dbReference>
<dbReference type="PROSITE" id="PS50995">
    <property type="entry name" value="HTH_MARR_2"/>
    <property type="match status" value="1"/>
</dbReference>
<dbReference type="KEGG" id="obj:EIO64_07255"/>
<dbReference type="SMART" id="SM00347">
    <property type="entry name" value="HTH_MARR"/>
    <property type="match status" value="1"/>
</dbReference>
<dbReference type="PROSITE" id="PS01117">
    <property type="entry name" value="HTH_MARR_1"/>
    <property type="match status" value="1"/>
</dbReference>
<evidence type="ECO:0000259" key="4">
    <source>
        <dbReference type="PROSITE" id="PS50995"/>
    </source>
</evidence>
<keyword evidence="3" id="KW-0804">Transcription</keyword>
<proteinExistence type="predicted"/>
<dbReference type="SUPFAM" id="SSF46785">
    <property type="entry name" value="Winged helix' DNA-binding domain"/>
    <property type="match status" value="1"/>
</dbReference>
<protein>
    <submittedName>
        <fullName evidence="5">MarR family transcriptional regulator</fullName>
    </submittedName>
</protein>
<evidence type="ECO:0000256" key="1">
    <source>
        <dbReference type="ARBA" id="ARBA00023015"/>
    </source>
</evidence>
<dbReference type="Gene3D" id="1.10.10.10">
    <property type="entry name" value="Winged helix-like DNA-binding domain superfamily/Winged helix DNA-binding domain"/>
    <property type="match status" value="1"/>
</dbReference>
<evidence type="ECO:0000313" key="5">
    <source>
        <dbReference type="EMBL" id="QCI59040.1"/>
    </source>
</evidence>
<accession>A0A4D7AU56</accession>